<organism evidence="2 3">
    <name type="scientific">Jiella avicenniae</name>
    <dbReference type="NCBI Taxonomy" id="2907202"/>
    <lineage>
        <taxon>Bacteria</taxon>
        <taxon>Pseudomonadati</taxon>
        <taxon>Pseudomonadota</taxon>
        <taxon>Alphaproteobacteria</taxon>
        <taxon>Hyphomicrobiales</taxon>
        <taxon>Aurantimonadaceae</taxon>
        <taxon>Jiella</taxon>
    </lineage>
</organism>
<keyword evidence="1" id="KW-0812">Transmembrane</keyword>
<evidence type="ECO:0008006" key="4">
    <source>
        <dbReference type="Google" id="ProtNLM"/>
    </source>
</evidence>
<dbReference type="Proteomes" id="UP001139035">
    <property type="component" value="Unassembled WGS sequence"/>
</dbReference>
<feature type="transmembrane region" description="Helical" evidence="1">
    <location>
        <begin position="204"/>
        <end position="226"/>
    </location>
</feature>
<reference evidence="2" key="1">
    <citation type="submission" date="2022-01" db="EMBL/GenBank/DDBJ databases">
        <title>Jiella avicenniae sp. nov., a novel endophytic bacterium isolated from bark of Avicennia marina.</title>
        <authorList>
            <person name="Tuo L."/>
        </authorList>
    </citation>
    <scope>NUCLEOTIDE SEQUENCE</scope>
    <source>
        <strain evidence="2">CBK1P-4</strain>
    </source>
</reference>
<keyword evidence="3" id="KW-1185">Reference proteome</keyword>
<name>A0A9X1NZ15_9HYPH</name>
<proteinExistence type="predicted"/>
<dbReference type="AlphaFoldDB" id="A0A9X1NZ15"/>
<keyword evidence="1" id="KW-1133">Transmembrane helix</keyword>
<feature type="transmembrane region" description="Helical" evidence="1">
    <location>
        <begin position="270"/>
        <end position="290"/>
    </location>
</feature>
<feature type="transmembrane region" description="Helical" evidence="1">
    <location>
        <begin position="247"/>
        <end position="264"/>
    </location>
</feature>
<dbReference type="EMBL" id="JAJUWU010000008">
    <property type="protein sequence ID" value="MCE7028127.1"/>
    <property type="molecule type" value="Genomic_DNA"/>
</dbReference>
<feature type="transmembrane region" description="Helical" evidence="1">
    <location>
        <begin position="53"/>
        <end position="69"/>
    </location>
</feature>
<feature type="transmembrane region" description="Helical" evidence="1">
    <location>
        <begin position="317"/>
        <end position="338"/>
    </location>
</feature>
<feature type="transmembrane region" description="Helical" evidence="1">
    <location>
        <begin position="394"/>
        <end position="418"/>
    </location>
</feature>
<evidence type="ECO:0000313" key="2">
    <source>
        <dbReference type="EMBL" id="MCE7028127.1"/>
    </source>
</evidence>
<protein>
    <recommendedName>
        <fullName evidence="4">H+/citrate symporter</fullName>
    </recommendedName>
</protein>
<accession>A0A9X1NZ15</accession>
<feature type="transmembrane region" description="Helical" evidence="1">
    <location>
        <begin position="350"/>
        <end position="373"/>
    </location>
</feature>
<comment type="caution">
    <text evidence="2">The sequence shown here is derived from an EMBL/GenBank/DDBJ whole genome shotgun (WGS) entry which is preliminary data.</text>
</comment>
<feature type="transmembrane region" description="Helical" evidence="1">
    <location>
        <begin position="26"/>
        <end position="46"/>
    </location>
</feature>
<feature type="transmembrane region" description="Helical" evidence="1">
    <location>
        <begin position="438"/>
        <end position="456"/>
    </location>
</feature>
<keyword evidence="1" id="KW-0472">Membrane</keyword>
<evidence type="ECO:0000313" key="3">
    <source>
        <dbReference type="Proteomes" id="UP001139035"/>
    </source>
</evidence>
<feature type="transmembrane region" description="Helical" evidence="1">
    <location>
        <begin position="168"/>
        <end position="192"/>
    </location>
</feature>
<sequence length="457" mass="47891">MLDRLLGVLLLVTGIAVIIREWLGLEFAGLVAAAGLGLFLVCATPFTSWSRKAFVAIGLILATLAVAFLDDWPAVLAKAASQGAFISTFFIALASLRNPAAASPAIDRCGQYLASQPPGRRYMALTVGGHLFALILNYGAITLLGGLTEAIAGREKNAEIREIRNRRMLLAVQRGLCASLCWSPLAFATAITTSVIAGSSWGGVAPYAMIFGLVFLVTGWALDTIFKPKLTVPRPPRSSPTGSIRDLLPLVVLLALLFSVVGTLEYLTGLAITAIVMAFVPLVSIGWIAYESSSAGETARRLKRLCFTELPAYRSELVLLIMAGVIGVLGAALIQPLASGRALDLSDVPVWLVLVAPVVVIPILGQLGMNPILSVSMLAPLLPAPASLGLSPNLFVAAITAGWALAGATSPFTATTLLVGRLGHVSASTVGLVWNRAFTLWVMAVVGLLLVGFAELS</sequence>
<feature type="transmembrane region" description="Helical" evidence="1">
    <location>
        <begin position="122"/>
        <end position="147"/>
    </location>
</feature>
<dbReference type="RefSeq" id="WP_233719293.1">
    <property type="nucleotide sequence ID" value="NZ_JAJUWU010000008.1"/>
</dbReference>
<gene>
    <name evidence="2" type="ORF">LZD57_09020</name>
</gene>
<evidence type="ECO:0000256" key="1">
    <source>
        <dbReference type="SAM" id="Phobius"/>
    </source>
</evidence>